<feature type="chain" id="PRO_5042041644" description="DUF2946 domain-containing protein" evidence="1">
    <location>
        <begin position="24"/>
        <end position="142"/>
    </location>
</feature>
<feature type="signal peptide" evidence="1">
    <location>
        <begin position="1"/>
        <end position="23"/>
    </location>
</feature>
<name>A0AAE6JK36_9SPHI</name>
<protein>
    <recommendedName>
        <fullName evidence="6">DUF2946 domain-containing protein</fullName>
    </recommendedName>
</protein>
<dbReference type="AlphaFoldDB" id="A0AAE6JK36"/>
<evidence type="ECO:0000313" key="2">
    <source>
        <dbReference type="EMBL" id="QEM07045.1"/>
    </source>
</evidence>
<keyword evidence="5" id="KW-1185">Reference proteome</keyword>
<dbReference type="Proteomes" id="UP000250557">
    <property type="component" value="Chromosome"/>
</dbReference>
<gene>
    <name evidence="2" type="ORF">DIU31_027365</name>
    <name evidence="3" type="ORF">J3L21_00040</name>
</gene>
<evidence type="ECO:0000313" key="3">
    <source>
        <dbReference type="EMBL" id="QTE50413.1"/>
    </source>
</evidence>
<organism evidence="2 4">
    <name type="scientific">Mucilaginibacter rubeus</name>
    <dbReference type="NCBI Taxonomy" id="2027860"/>
    <lineage>
        <taxon>Bacteria</taxon>
        <taxon>Pseudomonadati</taxon>
        <taxon>Bacteroidota</taxon>
        <taxon>Sphingobacteriia</taxon>
        <taxon>Sphingobacteriales</taxon>
        <taxon>Sphingobacteriaceae</taxon>
        <taxon>Mucilaginibacter</taxon>
    </lineage>
</organism>
<reference evidence="3 5" key="2">
    <citation type="submission" date="2021-03" db="EMBL/GenBank/DDBJ databases">
        <title>Mucilaginibacter strains isolated from gold and copper mining confer multi heavy-metal resistance.</title>
        <authorList>
            <person name="Li Y."/>
        </authorList>
    </citation>
    <scope>NUCLEOTIDE SEQUENCE [LARGE SCALE GENOMIC DNA]</scope>
    <source>
        <strain evidence="3 5">P2-4</strain>
    </source>
</reference>
<sequence length="142" mass="15884">MKSKALFLLTVFLLNAVAGFSCALHMNVEGTGKSVLHEDGLHAAHHDHMKMMSLQQPKSDGPQFESKADPCCQGMSNNFAALAKLVPQPEKVHIQIPFISAGLYYDYRFVPVYDLDIASNYLIPQKRPPTRGIRLIIRSFQI</sequence>
<proteinExistence type="predicted"/>
<dbReference type="Proteomes" id="UP000663940">
    <property type="component" value="Chromosome"/>
</dbReference>
<accession>A0AAE6JK36</accession>
<evidence type="ECO:0008006" key="6">
    <source>
        <dbReference type="Google" id="ProtNLM"/>
    </source>
</evidence>
<evidence type="ECO:0000256" key="1">
    <source>
        <dbReference type="SAM" id="SignalP"/>
    </source>
</evidence>
<reference evidence="2 4" key="1">
    <citation type="submission" date="2019-08" db="EMBL/GenBank/DDBJ databases">
        <title>Comparative genome analysis confer to the adaptation heavy metal polluted environment.</title>
        <authorList>
            <person name="Li Y."/>
        </authorList>
    </citation>
    <scope>NUCLEOTIDE SEQUENCE [LARGE SCALE GENOMIC DNA]</scope>
    <source>
        <strain evidence="2 4">P2</strain>
    </source>
</reference>
<dbReference type="EMBL" id="CP071880">
    <property type="protein sequence ID" value="QTE50413.1"/>
    <property type="molecule type" value="Genomic_DNA"/>
</dbReference>
<keyword evidence="1" id="KW-0732">Signal</keyword>
<dbReference type="RefSeq" id="WP_112658207.1">
    <property type="nucleotide sequence ID" value="NZ_CP043451.1"/>
</dbReference>
<evidence type="ECO:0000313" key="5">
    <source>
        <dbReference type="Proteomes" id="UP000663940"/>
    </source>
</evidence>
<dbReference type="EMBL" id="CP043451">
    <property type="protein sequence ID" value="QEM07045.1"/>
    <property type="molecule type" value="Genomic_DNA"/>
</dbReference>
<dbReference type="PROSITE" id="PS51257">
    <property type="entry name" value="PROKAR_LIPOPROTEIN"/>
    <property type="match status" value="1"/>
</dbReference>
<evidence type="ECO:0000313" key="4">
    <source>
        <dbReference type="Proteomes" id="UP000250557"/>
    </source>
</evidence>